<evidence type="ECO:0000256" key="12">
    <source>
        <dbReference type="ARBA" id="ARBA00023054"/>
    </source>
</evidence>
<name>A0ABD2Y9Y4_9GENT</name>
<dbReference type="Gene3D" id="1.10.8.430">
    <property type="entry name" value="Helical domain of apoptotic protease-activating factors"/>
    <property type="match status" value="1"/>
</dbReference>
<accession>A0ABD2Y9Y4</accession>
<dbReference type="FunFam" id="3.40.50.300:FF:001091">
    <property type="entry name" value="Probable disease resistance protein At1g61300"/>
    <property type="match status" value="1"/>
</dbReference>
<comment type="function">
    <text evidence="1">Confers resistance to late blight (Phytophthora infestans) races carrying the avirulence gene Avr1. Resistance proteins guard the plant against pathogens that contain an appropriate avirulence protein via an indirect interaction with this avirulence protein. That triggers a defense system including the hypersensitive response, which restricts the pathogen growth.</text>
</comment>
<dbReference type="PRINTS" id="PR00364">
    <property type="entry name" value="DISEASERSIST"/>
</dbReference>
<dbReference type="Gene3D" id="3.80.10.10">
    <property type="entry name" value="Ribonuclease Inhibitor"/>
    <property type="match status" value="1"/>
</dbReference>
<gene>
    <name evidence="17" type="ORF">ACH5RR_037468</name>
</gene>
<dbReference type="GO" id="GO:0005524">
    <property type="term" value="F:ATP binding"/>
    <property type="evidence" value="ECO:0007669"/>
    <property type="project" value="UniProtKB-KW"/>
</dbReference>
<keyword evidence="11" id="KW-0067">ATP-binding</keyword>
<evidence type="ECO:0000259" key="15">
    <source>
        <dbReference type="Pfam" id="PF23559"/>
    </source>
</evidence>
<evidence type="ECO:0000256" key="5">
    <source>
        <dbReference type="ARBA" id="ARBA00022490"/>
    </source>
</evidence>
<feature type="domain" description="Late blight resistance protein R1A-like N-terminal" evidence="14">
    <location>
        <begin position="113"/>
        <end position="372"/>
    </location>
</feature>
<keyword evidence="18" id="KW-1185">Reference proteome</keyword>
<dbReference type="PANTHER" id="PTHR23155:SF1152">
    <property type="entry name" value="AAA+ ATPASE DOMAIN-CONTAINING PROTEIN"/>
    <property type="match status" value="1"/>
</dbReference>
<dbReference type="GO" id="GO:0016020">
    <property type="term" value="C:membrane"/>
    <property type="evidence" value="ECO:0007669"/>
    <property type="project" value="UniProtKB-SubCell"/>
</dbReference>
<dbReference type="CDD" id="cd14798">
    <property type="entry name" value="RX-CC_like"/>
    <property type="match status" value="1"/>
</dbReference>
<dbReference type="Gene3D" id="3.40.50.300">
    <property type="entry name" value="P-loop containing nucleotide triphosphate hydrolases"/>
    <property type="match status" value="1"/>
</dbReference>
<dbReference type="Proteomes" id="UP001630127">
    <property type="component" value="Unassembled WGS sequence"/>
</dbReference>
<feature type="domain" description="NB-ARC" evidence="13">
    <location>
        <begin position="536"/>
        <end position="707"/>
    </location>
</feature>
<keyword evidence="5" id="KW-0963">Cytoplasm</keyword>
<evidence type="ECO:0008006" key="19">
    <source>
        <dbReference type="Google" id="ProtNLM"/>
    </source>
</evidence>
<evidence type="ECO:0000256" key="6">
    <source>
        <dbReference type="ARBA" id="ARBA00022614"/>
    </source>
</evidence>
<dbReference type="Pfam" id="PF12061">
    <property type="entry name" value="NB-LRR"/>
    <property type="match status" value="1"/>
</dbReference>
<dbReference type="AlphaFoldDB" id="A0ABD2Y9Y4"/>
<dbReference type="InterPro" id="IPR055414">
    <property type="entry name" value="LRR_R13L4/SHOC2-like"/>
</dbReference>
<keyword evidence="6" id="KW-0433">Leucine-rich repeat</keyword>
<organism evidence="17 18">
    <name type="scientific">Cinchona calisaya</name>
    <dbReference type="NCBI Taxonomy" id="153742"/>
    <lineage>
        <taxon>Eukaryota</taxon>
        <taxon>Viridiplantae</taxon>
        <taxon>Streptophyta</taxon>
        <taxon>Embryophyta</taxon>
        <taxon>Tracheophyta</taxon>
        <taxon>Spermatophyta</taxon>
        <taxon>Magnoliopsida</taxon>
        <taxon>eudicotyledons</taxon>
        <taxon>Gunneridae</taxon>
        <taxon>Pentapetalae</taxon>
        <taxon>asterids</taxon>
        <taxon>lamiids</taxon>
        <taxon>Gentianales</taxon>
        <taxon>Rubiaceae</taxon>
        <taxon>Cinchonoideae</taxon>
        <taxon>Cinchoneae</taxon>
        <taxon>Cinchona</taxon>
    </lineage>
</organism>
<keyword evidence="7" id="KW-0381">Hypersensitive response</keyword>
<comment type="similarity">
    <text evidence="4">Belongs to the disease resistance NB-LRR family.</text>
</comment>
<evidence type="ECO:0000256" key="2">
    <source>
        <dbReference type="ARBA" id="ARBA00004170"/>
    </source>
</evidence>
<dbReference type="Pfam" id="PF00931">
    <property type="entry name" value="NB-ARC"/>
    <property type="match status" value="1"/>
</dbReference>
<dbReference type="Gene3D" id="1.10.10.10">
    <property type="entry name" value="Winged helix-like DNA-binding domain superfamily/Winged helix DNA-binding domain"/>
    <property type="match status" value="1"/>
</dbReference>
<dbReference type="InterPro" id="IPR021929">
    <property type="entry name" value="R1A-like_N"/>
</dbReference>
<evidence type="ECO:0000256" key="10">
    <source>
        <dbReference type="ARBA" id="ARBA00022821"/>
    </source>
</evidence>
<dbReference type="EMBL" id="JBJUIK010000015">
    <property type="protein sequence ID" value="KAL3503019.1"/>
    <property type="molecule type" value="Genomic_DNA"/>
</dbReference>
<protein>
    <recommendedName>
        <fullName evidence="19">Late blight resistance protein homolog R1A-3</fullName>
    </recommendedName>
</protein>
<evidence type="ECO:0000313" key="17">
    <source>
        <dbReference type="EMBL" id="KAL3503019.1"/>
    </source>
</evidence>
<dbReference type="InterPro" id="IPR027417">
    <property type="entry name" value="P-loop_NTPase"/>
</dbReference>
<evidence type="ECO:0000256" key="7">
    <source>
        <dbReference type="ARBA" id="ARBA00022667"/>
    </source>
</evidence>
<dbReference type="InterPro" id="IPR002182">
    <property type="entry name" value="NB-ARC"/>
</dbReference>
<evidence type="ECO:0000256" key="8">
    <source>
        <dbReference type="ARBA" id="ARBA00022737"/>
    </source>
</evidence>
<dbReference type="Pfam" id="PF23559">
    <property type="entry name" value="WHD_DRP"/>
    <property type="match status" value="1"/>
</dbReference>
<feature type="domain" description="Disease resistance protein winged helix" evidence="15">
    <location>
        <begin position="790"/>
        <end position="859"/>
    </location>
</feature>
<dbReference type="InterPro" id="IPR038005">
    <property type="entry name" value="RX-like_CC"/>
</dbReference>
<dbReference type="InterPro" id="IPR036388">
    <property type="entry name" value="WH-like_DNA-bd_sf"/>
</dbReference>
<dbReference type="InterPro" id="IPR032675">
    <property type="entry name" value="LRR_dom_sf"/>
</dbReference>
<comment type="caution">
    <text evidence="17">The sequence shown here is derived from an EMBL/GenBank/DDBJ whole genome shotgun (WGS) entry which is preliminary data.</text>
</comment>
<evidence type="ECO:0000256" key="9">
    <source>
        <dbReference type="ARBA" id="ARBA00022741"/>
    </source>
</evidence>
<evidence type="ECO:0000256" key="3">
    <source>
        <dbReference type="ARBA" id="ARBA00004496"/>
    </source>
</evidence>
<keyword evidence="9" id="KW-0547">Nucleotide-binding</keyword>
<comment type="subcellular location">
    <subcellularLocation>
        <location evidence="3">Cytoplasm</location>
    </subcellularLocation>
    <subcellularLocation>
        <location evidence="2">Membrane</location>
        <topology evidence="2">Peripheral membrane protein</topology>
    </subcellularLocation>
</comment>
<evidence type="ECO:0000256" key="1">
    <source>
        <dbReference type="ARBA" id="ARBA00002074"/>
    </source>
</evidence>
<dbReference type="FunFam" id="1.10.10.10:FF:000322">
    <property type="entry name" value="Probable disease resistance protein At1g63360"/>
    <property type="match status" value="1"/>
</dbReference>
<evidence type="ECO:0000259" key="16">
    <source>
        <dbReference type="Pfam" id="PF23598"/>
    </source>
</evidence>
<dbReference type="InterPro" id="IPR058922">
    <property type="entry name" value="WHD_DRP"/>
</dbReference>
<dbReference type="Pfam" id="PF23598">
    <property type="entry name" value="LRR_14"/>
    <property type="match status" value="1"/>
</dbReference>
<reference evidence="17 18" key="1">
    <citation type="submission" date="2024-11" db="EMBL/GenBank/DDBJ databases">
        <title>A near-complete genome assembly of Cinchona calisaya.</title>
        <authorList>
            <person name="Lian D.C."/>
            <person name="Zhao X.W."/>
            <person name="Wei L."/>
        </authorList>
    </citation>
    <scope>NUCLEOTIDE SEQUENCE [LARGE SCALE GENOMIC DNA]</scope>
    <source>
        <tissue evidence="17">Nenye</tissue>
    </source>
</reference>
<keyword evidence="12" id="KW-0175">Coiled coil</keyword>
<evidence type="ECO:0000256" key="11">
    <source>
        <dbReference type="ARBA" id="ARBA00022840"/>
    </source>
</evidence>
<dbReference type="GO" id="GO:0009626">
    <property type="term" value="P:plant-type hypersensitive response"/>
    <property type="evidence" value="ECO:0007669"/>
    <property type="project" value="UniProtKB-KW"/>
</dbReference>
<dbReference type="SUPFAM" id="SSF52058">
    <property type="entry name" value="L domain-like"/>
    <property type="match status" value="1"/>
</dbReference>
<evidence type="ECO:0000256" key="4">
    <source>
        <dbReference type="ARBA" id="ARBA00008894"/>
    </source>
</evidence>
<evidence type="ECO:0000313" key="18">
    <source>
        <dbReference type="Proteomes" id="UP001630127"/>
    </source>
</evidence>
<proteinExistence type="inferred from homology"/>
<dbReference type="InterPro" id="IPR044974">
    <property type="entry name" value="Disease_R_plants"/>
</dbReference>
<evidence type="ECO:0000259" key="13">
    <source>
        <dbReference type="Pfam" id="PF00931"/>
    </source>
</evidence>
<feature type="domain" description="Disease resistance R13L4/SHOC-2-like LRR" evidence="16">
    <location>
        <begin position="936"/>
        <end position="1247"/>
    </location>
</feature>
<evidence type="ECO:0000259" key="14">
    <source>
        <dbReference type="Pfam" id="PF12061"/>
    </source>
</evidence>
<dbReference type="InterPro" id="IPR042197">
    <property type="entry name" value="Apaf_helical"/>
</dbReference>
<dbReference type="SUPFAM" id="SSF52540">
    <property type="entry name" value="P-loop containing nucleoside triphosphate hydrolases"/>
    <property type="match status" value="1"/>
</dbReference>
<keyword evidence="10" id="KW-0611">Plant defense</keyword>
<keyword evidence="8" id="KW-0677">Repeat</keyword>
<dbReference type="GO" id="GO:0051607">
    <property type="term" value="P:defense response to virus"/>
    <property type="evidence" value="ECO:0007669"/>
    <property type="project" value="UniProtKB-ARBA"/>
</dbReference>
<dbReference type="PANTHER" id="PTHR23155">
    <property type="entry name" value="DISEASE RESISTANCE PROTEIN RP"/>
    <property type="match status" value="1"/>
</dbReference>
<sequence>MASSTCFNSTLVDLEFLRNVSAVKDGHKFKTVSDGLRYLRTFHMCARKWGNDDPSLEALLVRIEATVLEVAQKIQPFHLSLNDDYRDDIESFNQEINLWYINFSDCSRQSCSPVRDELLEFIDSLLENLVDFLFWRDVLDNSWLISIFYYYWNLICDEAFIELLEALKEKLIFWKNFIRFTALQGTDHIHMGHLLTHIKTVAVSAAHVSYIIQFKNNDENVRKEIQFKIQRLLQSIKPSDPQVFETYIQALTASKLSKHSHTVTLEVDEHILEDFLDSILSNLWEILKSSTFPKFSTKHQLQILYEGLRYLRNILKKQPKNFDEKMWDISWVVVSDAGLITCSLLMDAMEDGMAKKMDSIPLDLLERIKLIREKFGEQSTKGSTLNFPKVDELGFIDFLIQNLAELRAHEDGSIVHAKHQIHTIQEQFVSLRPFLGKIVELRNEQQELQCLWSRVVELAYRVELLIDSLVIEDIPEYSPMPFDSIIEEIKIIKLDGLKIFDRECLDTKLKKVTKKSHHLSLERSMPLINDDIVGFEDEATSIMDRLKNGARKLQIVAIVGMAGLGKTTLAKIVYNDFSITSHFHIHAWCCVSQVHDKKHLLLEILTCVFGKLSNKYFGMNEEDLALELYRSLKRNRYLIVLDDVWDIDAWISLEASFPDDANGSRIIYTSRLLDVAPKEKLDQEPHFLRQLTDDESWKLFKAKLFPGDDWPPTLHELGMQLVEWCKGLPLTIVILAGILATMERDGWKEVVENLSPSTVSSTEKCKNMLELSYIHLPDKLKPCLLYFGAFPEDQELTTKKLTVLWIAEGFVRKTESKSLEDKAKDFLMRLISRSLVMVTKKTSSGGVKTCRIHDLLHEFCVEKAKEERFFQFLQGYDELFGFNEPHNLRRMCIYSTPEHFKMSKLFCPRVRCLLFFDPGERYRQNWLNLSFITGIFKLVRVLDLSQINLGISFPIEVELLAQLRYLAVRGRMKLIPSSIAKLSNLETLVFIVEALVQVVLPNTVWNLKKLRHLQINNSYEVGFSLPDNDLDNAAELCNLDTFSNAMLPWENPEKTLRKFPNIRKLKGKLFESNASYRENKKFLVLNYLSKLESLNVYPFKTYRKLYQIEFCFPLNLKKLTLSGFFLPWCNISTIGNLPNLEVLKLIEGAFGLGNWDMEGGQFPKLIFLKLEGLPIVRWTASESEDGHLPCLVKLVLNRCHTLEEVPSCLGDSSTLQMIEMFDCSVSAASSVKQIQVEQESMGNENLKVVISSCNWGST</sequence>
<dbReference type="GO" id="GO:0005737">
    <property type="term" value="C:cytoplasm"/>
    <property type="evidence" value="ECO:0007669"/>
    <property type="project" value="UniProtKB-SubCell"/>
</dbReference>